<keyword evidence="4" id="KW-1185">Reference proteome</keyword>
<sequence length="120" mass="13759">MQTAAIPSNPNGSILLGCRPPSWDPESPFYFYFFFAEMRNRRNLSREVNIYINGDLWSKIIRASRFVRWVGTILPERRSQDYQIDIRATETSDLPPILNALELYVANVASHHATDARDGA</sequence>
<organism evidence="3 4">
    <name type="scientific">Amborella trichopoda</name>
    <dbReference type="NCBI Taxonomy" id="13333"/>
    <lineage>
        <taxon>Eukaryota</taxon>
        <taxon>Viridiplantae</taxon>
        <taxon>Streptophyta</taxon>
        <taxon>Embryophyta</taxon>
        <taxon>Tracheophyta</taxon>
        <taxon>Spermatophyta</taxon>
        <taxon>Magnoliopsida</taxon>
        <taxon>Amborellales</taxon>
        <taxon>Amborellaceae</taxon>
        <taxon>Amborella</taxon>
    </lineage>
</organism>
<reference evidence="4" key="1">
    <citation type="journal article" date="2013" name="Science">
        <title>The Amborella genome and the evolution of flowering plants.</title>
        <authorList>
            <consortium name="Amborella Genome Project"/>
        </authorList>
    </citation>
    <scope>NUCLEOTIDE SEQUENCE [LARGE SCALE GENOMIC DNA]</scope>
</reference>
<dbReference type="PANTHER" id="PTHR45631:SF202">
    <property type="entry name" value="SENESCENCE-INDUCED RECEPTOR-LIKE SERINE_THREONINE-PROTEIN KINASE"/>
    <property type="match status" value="1"/>
</dbReference>
<proteinExistence type="predicted"/>
<evidence type="ECO:0000256" key="1">
    <source>
        <dbReference type="ARBA" id="ARBA00004167"/>
    </source>
</evidence>
<dbReference type="Gramene" id="ERM93454">
    <property type="protein sequence ID" value="ERM93454"/>
    <property type="gene ID" value="AMTR_s00132p00044880"/>
</dbReference>
<evidence type="ECO:0000313" key="4">
    <source>
        <dbReference type="Proteomes" id="UP000017836"/>
    </source>
</evidence>
<dbReference type="InterPro" id="IPR024788">
    <property type="entry name" value="Malectin-like_Carb-bd_dom"/>
</dbReference>
<dbReference type="EMBL" id="KI397698">
    <property type="protein sequence ID" value="ERM93454.1"/>
    <property type="molecule type" value="Genomic_DNA"/>
</dbReference>
<name>W1NDP8_AMBTC</name>
<dbReference type="PANTHER" id="PTHR45631">
    <property type="entry name" value="OS07G0107800 PROTEIN-RELATED"/>
    <property type="match status" value="1"/>
</dbReference>
<dbReference type="Proteomes" id="UP000017836">
    <property type="component" value="Unassembled WGS sequence"/>
</dbReference>
<dbReference type="GO" id="GO:0016020">
    <property type="term" value="C:membrane"/>
    <property type="evidence" value="ECO:0007669"/>
    <property type="project" value="UniProtKB-SubCell"/>
</dbReference>
<dbReference type="HOGENOM" id="CLU_2052812_0_0_1"/>
<comment type="subcellular location">
    <subcellularLocation>
        <location evidence="1">Membrane</location>
        <topology evidence="1">Single-pass membrane protein</topology>
    </subcellularLocation>
</comment>
<gene>
    <name evidence="3" type="ORF">AMTR_s00132p00044880</name>
</gene>
<feature type="domain" description="Malectin-like" evidence="2">
    <location>
        <begin position="1"/>
        <end position="104"/>
    </location>
</feature>
<protein>
    <recommendedName>
        <fullName evidence="2">Malectin-like domain-containing protein</fullName>
    </recommendedName>
</protein>
<dbReference type="Pfam" id="PF12819">
    <property type="entry name" value="Malectin_like"/>
    <property type="match status" value="1"/>
</dbReference>
<evidence type="ECO:0000313" key="3">
    <source>
        <dbReference type="EMBL" id="ERM93454.1"/>
    </source>
</evidence>
<accession>W1NDP8</accession>
<dbReference type="AlphaFoldDB" id="W1NDP8"/>
<evidence type="ECO:0000259" key="2">
    <source>
        <dbReference type="Pfam" id="PF12819"/>
    </source>
</evidence>